<reference evidence="4 5" key="1">
    <citation type="submission" date="2023-03" db="EMBL/GenBank/DDBJ databases">
        <authorList>
            <person name="Pearce D."/>
        </authorList>
    </citation>
    <scope>NUCLEOTIDE SEQUENCE [LARGE SCALE GENOMIC DNA]</scope>
    <source>
        <strain evidence="4">Msz</strain>
    </source>
</reference>
<dbReference type="InterPro" id="IPR013154">
    <property type="entry name" value="ADH-like_N"/>
</dbReference>
<evidence type="ECO:0000313" key="5">
    <source>
        <dbReference type="Proteomes" id="UP001162030"/>
    </source>
</evidence>
<dbReference type="InterPro" id="IPR011032">
    <property type="entry name" value="GroES-like_sf"/>
</dbReference>
<dbReference type="CDD" id="cd05276">
    <property type="entry name" value="p53_inducible_oxidoreductase"/>
    <property type="match status" value="1"/>
</dbReference>
<protein>
    <submittedName>
        <fullName evidence="4">NADPH:quinone reductase</fullName>
        <ecNumber evidence="4">1.6.5.5</ecNumber>
    </submittedName>
</protein>
<dbReference type="EC" id="1.6.5.5" evidence="4"/>
<evidence type="ECO:0000256" key="2">
    <source>
        <dbReference type="ARBA" id="ARBA00023002"/>
    </source>
</evidence>
<dbReference type="SUPFAM" id="SSF51735">
    <property type="entry name" value="NAD(P)-binding Rossmann-fold domains"/>
    <property type="match status" value="1"/>
</dbReference>
<evidence type="ECO:0000313" key="4">
    <source>
        <dbReference type="EMBL" id="CAI8911369.1"/>
    </source>
</evidence>
<dbReference type="PANTHER" id="PTHR48106">
    <property type="entry name" value="QUINONE OXIDOREDUCTASE PIG3-RELATED"/>
    <property type="match status" value="1"/>
</dbReference>
<dbReference type="Gene3D" id="3.40.50.720">
    <property type="entry name" value="NAD(P)-binding Rossmann-like Domain"/>
    <property type="match status" value="1"/>
</dbReference>
<proteinExistence type="predicted"/>
<accession>A0ABN8X9Y6</accession>
<dbReference type="EMBL" id="OX458333">
    <property type="protein sequence ID" value="CAI8911369.1"/>
    <property type="molecule type" value="Genomic_DNA"/>
</dbReference>
<organism evidence="4 5">
    <name type="scientific">Methylocaldum szegediense</name>
    <dbReference type="NCBI Taxonomy" id="73780"/>
    <lineage>
        <taxon>Bacteria</taxon>
        <taxon>Pseudomonadati</taxon>
        <taxon>Pseudomonadota</taxon>
        <taxon>Gammaproteobacteria</taxon>
        <taxon>Methylococcales</taxon>
        <taxon>Methylococcaceae</taxon>
        <taxon>Methylocaldum</taxon>
    </lineage>
</organism>
<dbReference type="InterPro" id="IPR020843">
    <property type="entry name" value="ER"/>
</dbReference>
<dbReference type="SMART" id="SM00829">
    <property type="entry name" value="PKS_ER"/>
    <property type="match status" value="1"/>
</dbReference>
<feature type="domain" description="Enoyl reductase (ER)" evidence="3">
    <location>
        <begin position="18"/>
        <end position="330"/>
    </location>
</feature>
<evidence type="ECO:0000259" key="3">
    <source>
        <dbReference type="SMART" id="SM00829"/>
    </source>
</evidence>
<evidence type="ECO:0000256" key="1">
    <source>
        <dbReference type="ARBA" id="ARBA00022857"/>
    </source>
</evidence>
<dbReference type="Pfam" id="PF00107">
    <property type="entry name" value="ADH_zinc_N"/>
    <property type="match status" value="1"/>
</dbReference>
<dbReference type="SUPFAM" id="SSF50129">
    <property type="entry name" value="GroES-like"/>
    <property type="match status" value="1"/>
</dbReference>
<keyword evidence="2 4" id="KW-0560">Oxidoreductase</keyword>
<keyword evidence="1" id="KW-0521">NADP</keyword>
<name>A0ABN8X9Y6_9GAMM</name>
<gene>
    <name evidence="4" type="ORF">MSZNOR_3649</name>
</gene>
<dbReference type="InterPro" id="IPR014189">
    <property type="entry name" value="Quinone_OxRdtase_PIG3"/>
</dbReference>
<dbReference type="Proteomes" id="UP001162030">
    <property type="component" value="Chromosome"/>
</dbReference>
<dbReference type="GO" id="GO:0003960">
    <property type="term" value="F:quinone reductase (NADPH) activity"/>
    <property type="evidence" value="ECO:0007669"/>
    <property type="project" value="UniProtKB-EC"/>
</dbReference>
<dbReference type="PANTHER" id="PTHR48106:SF8">
    <property type="entry name" value="OS02G0805600 PROTEIN"/>
    <property type="match status" value="1"/>
</dbReference>
<dbReference type="NCBIfam" id="TIGR02824">
    <property type="entry name" value="quinone_pig3"/>
    <property type="match status" value="1"/>
</dbReference>
<dbReference type="InterPro" id="IPR036291">
    <property type="entry name" value="NAD(P)-bd_dom_sf"/>
</dbReference>
<dbReference type="InterPro" id="IPR013149">
    <property type="entry name" value="ADH-like_C"/>
</dbReference>
<keyword evidence="5" id="KW-1185">Reference proteome</keyword>
<dbReference type="Gene3D" id="3.90.180.10">
    <property type="entry name" value="Medium-chain alcohol dehydrogenases, catalytic domain"/>
    <property type="match status" value="1"/>
</dbReference>
<sequence length="333" mass="35306">MSRSIPNMMTAVEIAQWGGPEVLRRCRRPTPQPGPGEVLIRVLAAGVNRPDIMQRKGLYPPPPGASDLPGLEIAGEVAALGEGVREPAVGDTVCALVTGGGYAEYCLAAAALCLPIPRGLGPVEAAAIPETFFTVWANVFERGGLKAGESVLIHGGGSGIGTTGIQLARAFGATVFVTAGSAEKCRFCEQLGARAINYRQEDFVDRIKTLTDGKGVNLILDIIGGPYLQRNLSCLAPEGRLVLIAVQGGPKTEINLLPIFLNRLTLTGSTLRPRSVGEKTMIAEALRLKVWPLLESGRVRPVVHAIFPLSEAPEAHRLMESSQHMGKIVLSVV</sequence>
<dbReference type="Pfam" id="PF08240">
    <property type="entry name" value="ADH_N"/>
    <property type="match status" value="1"/>
</dbReference>